<gene>
    <name evidence="2" type="ORF">J2853_003446</name>
</gene>
<name>A0ABT9QCX8_9ACTN</name>
<dbReference type="EMBL" id="JAUSQU010000001">
    <property type="protein sequence ID" value="MDP9844235.1"/>
    <property type="molecule type" value="Genomic_DNA"/>
</dbReference>
<evidence type="ECO:0000313" key="3">
    <source>
        <dbReference type="Proteomes" id="UP001225356"/>
    </source>
</evidence>
<keyword evidence="3" id="KW-1185">Reference proteome</keyword>
<evidence type="ECO:0000313" key="2">
    <source>
        <dbReference type="EMBL" id="MDP9844235.1"/>
    </source>
</evidence>
<feature type="region of interest" description="Disordered" evidence="1">
    <location>
        <begin position="263"/>
        <end position="283"/>
    </location>
</feature>
<reference evidence="2 3" key="1">
    <citation type="submission" date="2023-07" db="EMBL/GenBank/DDBJ databases">
        <title>Sequencing the genomes of 1000 actinobacteria strains.</title>
        <authorList>
            <person name="Klenk H.-P."/>
        </authorList>
    </citation>
    <scope>NUCLEOTIDE SEQUENCE [LARGE SCALE GENOMIC DNA]</scope>
    <source>
        <strain evidence="2 3">DSM 46740</strain>
    </source>
</reference>
<organism evidence="2 3">
    <name type="scientific">Streptosporangium lutulentum</name>
    <dbReference type="NCBI Taxonomy" id="1461250"/>
    <lineage>
        <taxon>Bacteria</taxon>
        <taxon>Bacillati</taxon>
        <taxon>Actinomycetota</taxon>
        <taxon>Actinomycetes</taxon>
        <taxon>Streptosporangiales</taxon>
        <taxon>Streptosporangiaceae</taxon>
        <taxon>Streptosporangium</taxon>
    </lineage>
</organism>
<dbReference type="InterPro" id="IPR009776">
    <property type="entry name" value="Spore_0_M"/>
</dbReference>
<protein>
    <submittedName>
        <fullName evidence="2">Sporulation-control protein</fullName>
    </submittedName>
</protein>
<sequence length="317" mass="34057">MIFKRMLGALGVGAPSVDTVLAASRVQPGGLVHGEVRIKGGDFDADIEYIALGLVTRVESEHGEGEQIGLMEFHRVQVSGPFKLRTGEDKVVPFGFPVPWEAPITEIAGQHLRGMAMGVRTELAIAKAVDKGDLDPLEIEPLASQEAVLRAFSQFGFQFKGADLERGHIYGIRQQLPFFQEIEFYPPPQYSGQINEVELTLVAGPGGLDVIVEADKRAGRSSTDAIGRWQVSHDQALHRDWASEINGWLASLAQYSHGGFHQGGHDPYAHHGGGHRGGHHGSGMGSVVTAGAAGLVGGYVVADMAEEFFEGEEGEEE</sequence>
<dbReference type="PANTHER" id="PTHR40053">
    <property type="entry name" value="SPORULATION-CONTROL PROTEIN SPO0M"/>
    <property type="match status" value="1"/>
</dbReference>
<proteinExistence type="predicted"/>
<evidence type="ECO:0000256" key="1">
    <source>
        <dbReference type="SAM" id="MobiDB-lite"/>
    </source>
</evidence>
<dbReference type="RefSeq" id="WP_307558951.1">
    <property type="nucleotide sequence ID" value="NZ_JAUSQU010000001.1"/>
</dbReference>
<comment type="caution">
    <text evidence="2">The sequence shown here is derived from an EMBL/GenBank/DDBJ whole genome shotgun (WGS) entry which is preliminary data.</text>
</comment>
<dbReference type="Proteomes" id="UP001225356">
    <property type="component" value="Unassembled WGS sequence"/>
</dbReference>
<accession>A0ABT9QCX8</accession>
<dbReference type="PANTHER" id="PTHR40053:SF1">
    <property type="entry name" value="SPORULATION-CONTROL PROTEIN SPO0M"/>
    <property type="match status" value="1"/>
</dbReference>
<dbReference type="Pfam" id="PF07070">
    <property type="entry name" value="Spo0M"/>
    <property type="match status" value="1"/>
</dbReference>